<feature type="transmembrane region" description="Helical" evidence="1">
    <location>
        <begin position="262"/>
        <end position="285"/>
    </location>
</feature>
<dbReference type="EMBL" id="BAAATR010000014">
    <property type="protein sequence ID" value="GAA2250148.1"/>
    <property type="molecule type" value="Genomic_DNA"/>
</dbReference>
<evidence type="ECO:0000256" key="1">
    <source>
        <dbReference type="SAM" id="Phobius"/>
    </source>
</evidence>
<keyword evidence="1" id="KW-1133">Transmembrane helix</keyword>
<evidence type="ECO:0000313" key="2">
    <source>
        <dbReference type="EMBL" id="GAA2250148.1"/>
    </source>
</evidence>
<comment type="caution">
    <text evidence="2">The sequence shown here is derived from an EMBL/GenBank/DDBJ whole genome shotgun (WGS) entry which is preliminary data.</text>
</comment>
<keyword evidence="1" id="KW-0812">Transmembrane</keyword>
<proteinExistence type="predicted"/>
<dbReference type="InterPro" id="IPR018650">
    <property type="entry name" value="STSV1_Orf64"/>
</dbReference>
<dbReference type="Proteomes" id="UP001500305">
    <property type="component" value="Unassembled WGS sequence"/>
</dbReference>
<evidence type="ECO:0000313" key="3">
    <source>
        <dbReference type="Proteomes" id="UP001500305"/>
    </source>
</evidence>
<feature type="transmembrane region" description="Helical" evidence="1">
    <location>
        <begin position="188"/>
        <end position="203"/>
    </location>
</feature>
<keyword evidence="1" id="KW-0472">Membrane</keyword>
<sequence length="496" mass="52691">MLASASMKTRLSADRYLCLALALLLFVSYGATSVLSHLLMQTGGFDLGIFDEAVRGYAGLGKPLVALKGVDYNLLGDHFSPILALLAPVYRVFPGPMTLLLAQAALLAASVLPVTRLAMRTVGRWGGLAIGLAYGLSWGLWSALAFDFHEVAFAVPLAAFAAEALVLGRAVAAVCWALPLLLVKEDQGLLVVGIGAYLFVVLGKRRLGAGLATIALLSMALAILVLIPLANPEGKYTYADTGQWTGDDPLTRLLLPGAKWETVATLLAPTLLLALRSPLCVLLVLPLAARFWSLNPMFWGTLQHYNAVLMPVLFLALIDGLRRLQMRPVRPAVTSAPAAPVPPAGAVATLTRPVRNAEPVTRRKLDIALKLVPSGALVVAVAMLPVPSLSSPGSQVANAKQALSLIPDGAAVAAANRLAPQLTDRCTVSLFPYLTPPGQAAPWIRPTAYWVATLDHPDNFPFPDAQLKRFEEALPSMGYRQVVAGGGVTVYRWVGR</sequence>
<feature type="transmembrane region" description="Helical" evidence="1">
    <location>
        <begin position="93"/>
        <end position="114"/>
    </location>
</feature>
<feature type="transmembrane region" description="Helical" evidence="1">
    <location>
        <begin position="158"/>
        <end position="181"/>
    </location>
</feature>
<dbReference type="Pfam" id="PF09852">
    <property type="entry name" value="DUF2079"/>
    <property type="match status" value="1"/>
</dbReference>
<reference evidence="2 3" key="1">
    <citation type="journal article" date="2019" name="Int. J. Syst. Evol. Microbiol.">
        <title>The Global Catalogue of Microorganisms (GCM) 10K type strain sequencing project: providing services to taxonomists for standard genome sequencing and annotation.</title>
        <authorList>
            <consortium name="The Broad Institute Genomics Platform"/>
            <consortium name="The Broad Institute Genome Sequencing Center for Infectious Disease"/>
            <person name="Wu L."/>
            <person name="Ma J."/>
        </authorList>
    </citation>
    <scope>NUCLEOTIDE SEQUENCE [LARGE SCALE GENOMIC DNA]</scope>
    <source>
        <strain evidence="2 3">JCM 7356</strain>
    </source>
</reference>
<keyword evidence="3" id="KW-1185">Reference proteome</keyword>
<feature type="transmembrane region" description="Helical" evidence="1">
    <location>
        <begin position="209"/>
        <end position="230"/>
    </location>
</feature>
<protein>
    <submittedName>
        <fullName evidence="2">DUF2079 domain-containing protein</fullName>
    </submittedName>
</protein>
<organism evidence="2 3">
    <name type="scientific">Kitasatospora cystarginea</name>
    <dbReference type="NCBI Taxonomy" id="58350"/>
    <lineage>
        <taxon>Bacteria</taxon>
        <taxon>Bacillati</taxon>
        <taxon>Actinomycetota</taxon>
        <taxon>Actinomycetes</taxon>
        <taxon>Kitasatosporales</taxon>
        <taxon>Streptomycetaceae</taxon>
        <taxon>Kitasatospora</taxon>
    </lineage>
</organism>
<feature type="transmembrane region" description="Helical" evidence="1">
    <location>
        <begin position="126"/>
        <end position="146"/>
    </location>
</feature>
<gene>
    <name evidence="2" type="ORF">GCM10010430_36200</name>
</gene>
<accession>A0ABN3E6X7</accession>
<feature type="transmembrane region" description="Helical" evidence="1">
    <location>
        <begin position="297"/>
        <end position="318"/>
    </location>
</feature>
<name>A0ABN3E6X7_9ACTN</name>